<dbReference type="Gene3D" id="3.90.220.20">
    <property type="entry name" value="DNA methylase specificity domains"/>
    <property type="match status" value="2"/>
</dbReference>
<dbReference type="InterPro" id="IPR052021">
    <property type="entry name" value="Type-I_RS_S_subunit"/>
</dbReference>
<keyword evidence="7" id="KW-1185">Reference proteome</keyword>
<feature type="coiled-coil region" evidence="4">
    <location>
        <begin position="167"/>
        <end position="194"/>
    </location>
</feature>
<dbReference type="SUPFAM" id="SSF116734">
    <property type="entry name" value="DNA methylase specificity domain"/>
    <property type="match status" value="2"/>
</dbReference>
<evidence type="ECO:0000256" key="1">
    <source>
        <dbReference type="ARBA" id="ARBA00010923"/>
    </source>
</evidence>
<evidence type="ECO:0000313" key="6">
    <source>
        <dbReference type="EMBL" id="GAA0874886.1"/>
    </source>
</evidence>
<dbReference type="PANTHER" id="PTHR30408">
    <property type="entry name" value="TYPE-1 RESTRICTION ENZYME ECOKI SPECIFICITY PROTEIN"/>
    <property type="match status" value="1"/>
</dbReference>
<keyword evidence="4" id="KW-0175">Coiled coil</keyword>
<keyword evidence="3" id="KW-0238">DNA-binding</keyword>
<feature type="domain" description="Type I restriction modification DNA specificity" evidence="5">
    <location>
        <begin position="1"/>
        <end position="186"/>
    </location>
</feature>
<dbReference type="CDD" id="cd17273">
    <property type="entry name" value="RMtype1_S_EcoJA69PI-TRD1-CR1_like"/>
    <property type="match status" value="1"/>
</dbReference>
<protein>
    <recommendedName>
        <fullName evidence="5">Type I restriction modification DNA specificity domain-containing protein</fullName>
    </recommendedName>
</protein>
<sequence length="433" mass="48546">MSEWKEIELGNNADILSSKRIFAADYVSEGIPFYRSKEAIERALGQPISNPLFISKDKYDSIKDKYGAPIDGDILIAAVGERAGIPYLVSGDGDFYFKDGNLIWIRNFTKDLDSTFLLYFLNSRIGQFQLNNMMIGSAQKALTIVGLKGMRIEIPEIEEQKQIAKTLSNLDQKVNLLRQQNQTLEELAQTLFKRWFVEFEFPNENGQPYKSSGGKMIDSVPTSIGMGEIPEGWQLSTIGENIETIGGGTPSTTEPTFWEDGEVLWYSPTDLTKEKSMYSNGSAKKITKLGLQKSSAKLFPAYSLLMTSRATVGELTINTHTACTNQGFITLIPNDSLSIYYLYNWLKSKLKTVHNLASGSTFPEISKTDFRNIEVLLASKCVHSEFDDIIKPIFKSIENNTKEIQSLTQLRDTLLPKLMSGELTINQEALKNV</sequence>
<proteinExistence type="inferred from homology"/>
<dbReference type="Gene3D" id="1.10.287.1120">
    <property type="entry name" value="Bipartite methylase S protein"/>
    <property type="match status" value="1"/>
</dbReference>
<gene>
    <name evidence="6" type="ORF">GCM10009118_12940</name>
</gene>
<evidence type="ECO:0000259" key="5">
    <source>
        <dbReference type="Pfam" id="PF01420"/>
    </source>
</evidence>
<evidence type="ECO:0000256" key="4">
    <source>
        <dbReference type="SAM" id="Coils"/>
    </source>
</evidence>
<dbReference type="Proteomes" id="UP001501126">
    <property type="component" value="Unassembled WGS sequence"/>
</dbReference>
<evidence type="ECO:0000313" key="7">
    <source>
        <dbReference type="Proteomes" id="UP001501126"/>
    </source>
</evidence>
<evidence type="ECO:0000256" key="2">
    <source>
        <dbReference type="ARBA" id="ARBA00022747"/>
    </source>
</evidence>
<dbReference type="RefSeq" id="WP_343785808.1">
    <property type="nucleotide sequence ID" value="NZ_BAAAFH010000007.1"/>
</dbReference>
<comment type="caution">
    <text evidence="6">The sequence shown here is derived from an EMBL/GenBank/DDBJ whole genome shotgun (WGS) entry which is preliminary data.</text>
</comment>
<accession>A0ABN1MPP2</accession>
<dbReference type="InterPro" id="IPR044946">
    <property type="entry name" value="Restrct_endonuc_typeI_TRD_sf"/>
</dbReference>
<dbReference type="PANTHER" id="PTHR30408:SF13">
    <property type="entry name" value="TYPE I RESTRICTION ENZYME HINDI SPECIFICITY SUBUNIT"/>
    <property type="match status" value="1"/>
</dbReference>
<comment type="similarity">
    <text evidence="1">Belongs to the type-I restriction system S methylase family.</text>
</comment>
<keyword evidence="2" id="KW-0680">Restriction system</keyword>
<reference evidence="6 7" key="1">
    <citation type="journal article" date="2019" name="Int. J. Syst. Evol. Microbiol.">
        <title>The Global Catalogue of Microorganisms (GCM) 10K type strain sequencing project: providing services to taxonomists for standard genome sequencing and annotation.</title>
        <authorList>
            <consortium name="The Broad Institute Genomics Platform"/>
            <consortium name="The Broad Institute Genome Sequencing Center for Infectious Disease"/>
            <person name="Wu L."/>
            <person name="Ma J."/>
        </authorList>
    </citation>
    <scope>NUCLEOTIDE SEQUENCE [LARGE SCALE GENOMIC DNA]</scope>
    <source>
        <strain evidence="6 7">JCM 16083</strain>
    </source>
</reference>
<evidence type="ECO:0000256" key="3">
    <source>
        <dbReference type="ARBA" id="ARBA00023125"/>
    </source>
</evidence>
<organism evidence="6 7">
    <name type="scientific">Wandonia haliotis</name>
    <dbReference type="NCBI Taxonomy" id="574963"/>
    <lineage>
        <taxon>Bacteria</taxon>
        <taxon>Pseudomonadati</taxon>
        <taxon>Bacteroidota</taxon>
        <taxon>Flavobacteriia</taxon>
        <taxon>Flavobacteriales</taxon>
        <taxon>Crocinitomicaceae</taxon>
        <taxon>Wandonia</taxon>
    </lineage>
</organism>
<dbReference type="InterPro" id="IPR000055">
    <property type="entry name" value="Restrct_endonuc_typeI_TRD"/>
</dbReference>
<dbReference type="Pfam" id="PF01420">
    <property type="entry name" value="Methylase_S"/>
    <property type="match status" value="2"/>
</dbReference>
<name>A0ABN1MPP2_9FLAO</name>
<dbReference type="EMBL" id="BAAAFH010000007">
    <property type="protein sequence ID" value="GAA0874886.1"/>
    <property type="molecule type" value="Genomic_DNA"/>
</dbReference>
<feature type="domain" description="Type I restriction modification DNA specificity" evidence="5">
    <location>
        <begin position="230"/>
        <end position="408"/>
    </location>
</feature>